<dbReference type="PANTHER" id="PTHR43316:SF3">
    <property type="entry name" value="HALOACID DEHALOGENASE, TYPE II (AFU_ORTHOLOGUE AFUA_2G07750)-RELATED"/>
    <property type="match status" value="1"/>
</dbReference>
<sequence>MMTIKAVILDAFGTILSSQASVQPYRLLFKEGLRQGRRPTPNDARLVMTLDCGLEGAAEHLGIHLSQGRLAEIQAVLDTDLASMEPYADALAGIELLQKHSVAIAICSNLAQPYGAVVSSLFPNLDVYAYSYQLGFLKPEPQIYKWACDQLGVNPGAAFGSGDVVHMIGDSIRCDRDGPTAIGIAGHHLGRRGGGQMTSLLEFAEMVVLNNSH</sequence>
<dbReference type="Proteomes" id="UP001162155">
    <property type="component" value="Unassembled WGS sequence"/>
</dbReference>
<accession>A0AA43DTF8</accession>
<dbReference type="AlphaFoldDB" id="A0AA43DTF8"/>
<dbReference type="SUPFAM" id="SSF56784">
    <property type="entry name" value="HAD-like"/>
    <property type="match status" value="1"/>
</dbReference>
<dbReference type="Gene3D" id="3.40.50.1000">
    <property type="entry name" value="HAD superfamily/HAD-like"/>
    <property type="match status" value="1"/>
</dbReference>
<dbReference type="InterPro" id="IPR036412">
    <property type="entry name" value="HAD-like_sf"/>
</dbReference>
<dbReference type="PANTHER" id="PTHR43316">
    <property type="entry name" value="HYDROLASE, HALOACID DELAHOGENASE-RELATED"/>
    <property type="match status" value="1"/>
</dbReference>
<evidence type="ECO:0000313" key="3">
    <source>
        <dbReference type="Proteomes" id="UP001162155"/>
    </source>
</evidence>
<evidence type="ECO:0000313" key="2">
    <source>
        <dbReference type="EMBL" id="MDH4622975.1"/>
    </source>
</evidence>
<dbReference type="Pfam" id="PF00702">
    <property type="entry name" value="Hydrolase"/>
    <property type="match status" value="1"/>
</dbReference>
<dbReference type="InterPro" id="IPR023214">
    <property type="entry name" value="HAD_sf"/>
</dbReference>
<dbReference type="EMBL" id="JAFFRZ010000001">
    <property type="protein sequence ID" value="MDH4622975.1"/>
    <property type="molecule type" value="Genomic_DNA"/>
</dbReference>
<dbReference type="InterPro" id="IPR051540">
    <property type="entry name" value="S-2-haloacid_dehalogenase"/>
</dbReference>
<protein>
    <submittedName>
        <fullName evidence="2">HAD family hydrolase</fullName>
    </submittedName>
</protein>
<comment type="caution">
    <text evidence="2">The sequence shown here is derived from an EMBL/GenBank/DDBJ whole genome shotgun (WGS) entry which is preliminary data.</text>
</comment>
<dbReference type="GO" id="GO:0016787">
    <property type="term" value="F:hydrolase activity"/>
    <property type="evidence" value="ECO:0007669"/>
    <property type="project" value="UniProtKB-KW"/>
</dbReference>
<reference evidence="2" key="1">
    <citation type="submission" date="2021-02" db="EMBL/GenBank/DDBJ databases">
        <title>Genome analysis of blister spot of apple pathogen from New York area.</title>
        <authorList>
            <person name="Kandel P."/>
            <person name="Hockett K.L."/>
            <person name="Santander R."/>
            <person name="Acimovic S."/>
        </authorList>
    </citation>
    <scope>NUCLEOTIDE SEQUENCE</scope>
    <source>
        <strain evidence="2">PSP1</strain>
    </source>
</reference>
<name>A0AA43DTF8_PSESX</name>
<proteinExistence type="predicted"/>
<keyword evidence="1 2" id="KW-0378">Hydrolase</keyword>
<evidence type="ECO:0000256" key="1">
    <source>
        <dbReference type="ARBA" id="ARBA00022801"/>
    </source>
</evidence>
<gene>
    <name evidence="2" type="ORF">JW322_14650</name>
</gene>
<organism evidence="2 3">
    <name type="scientific">Pseudomonas syringae pv. papulans</name>
    <dbReference type="NCBI Taxonomy" id="83963"/>
    <lineage>
        <taxon>Bacteria</taxon>
        <taxon>Pseudomonadati</taxon>
        <taxon>Pseudomonadota</taxon>
        <taxon>Gammaproteobacteria</taxon>
        <taxon>Pseudomonadales</taxon>
        <taxon>Pseudomonadaceae</taxon>
        <taxon>Pseudomonas</taxon>
        <taxon>Pseudomonas syringae</taxon>
    </lineage>
</organism>